<evidence type="ECO:0000313" key="1">
    <source>
        <dbReference type="EMBL" id="MFB5268181.1"/>
    </source>
</evidence>
<keyword evidence="2" id="KW-1185">Reference proteome</keyword>
<comment type="caution">
    <text evidence="1">The sequence shown here is derived from an EMBL/GenBank/DDBJ whole genome shotgun (WGS) entry which is preliminary data.</text>
</comment>
<protein>
    <recommendedName>
        <fullName evidence="3">DUF4375 domain-containing protein</fullName>
    </recommendedName>
</protein>
<gene>
    <name evidence="1" type="ORF">ACE41H_15545</name>
</gene>
<dbReference type="EMBL" id="JBHHMI010000013">
    <property type="protein sequence ID" value="MFB5268181.1"/>
    <property type="molecule type" value="Genomic_DNA"/>
</dbReference>
<evidence type="ECO:0008006" key="3">
    <source>
        <dbReference type="Google" id="ProtNLM"/>
    </source>
</evidence>
<sequence length="123" mass="14470">MLTEKETKLLEYMDYQVVNNSMDGWLGNRGYDRVFEFVEVLKKRNSELDQKVASIFIKATVSGLGYYQTKEAAFIPEYGEMFDEYEKDIEECTKEYLEVAKDFMESYGLEGYGTKISKYFMTE</sequence>
<dbReference type="Proteomes" id="UP001580346">
    <property type="component" value="Unassembled WGS sequence"/>
</dbReference>
<name>A0ABV5AYF3_9BACL</name>
<evidence type="ECO:0000313" key="2">
    <source>
        <dbReference type="Proteomes" id="UP001580346"/>
    </source>
</evidence>
<accession>A0ABV5AYF3</accession>
<proteinExistence type="predicted"/>
<reference evidence="1 2" key="1">
    <citation type="submission" date="2024-09" db="EMBL/GenBank/DDBJ databases">
        <title>Paenibacillus zeirhizospherea sp. nov., isolated from surface of the maize (Zea mays) roots in a horticulture field, Hungary.</title>
        <authorList>
            <person name="Marton D."/>
            <person name="Farkas M."/>
            <person name="Bedics A."/>
            <person name="Toth E."/>
            <person name="Tancsics A."/>
            <person name="Boka K."/>
            <person name="Maroti G."/>
            <person name="Kriszt B."/>
            <person name="Cserhati M."/>
        </authorList>
    </citation>
    <scope>NUCLEOTIDE SEQUENCE [LARGE SCALE GENOMIC DNA]</scope>
    <source>
        <strain evidence="1 2">KCTC 33519</strain>
    </source>
</reference>
<organism evidence="1 2">
    <name type="scientific">Paenibacillus enshidis</name>
    <dbReference type="NCBI Taxonomy" id="1458439"/>
    <lineage>
        <taxon>Bacteria</taxon>
        <taxon>Bacillati</taxon>
        <taxon>Bacillota</taxon>
        <taxon>Bacilli</taxon>
        <taxon>Bacillales</taxon>
        <taxon>Paenibacillaceae</taxon>
        <taxon>Paenibacillus</taxon>
    </lineage>
</organism>
<dbReference type="RefSeq" id="WP_375356335.1">
    <property type="nucleotide sequence ID" value="NZ_JBHHMI010000013.1"/>
</dbReference>